<sequence>MPTAVVTGASSGIGEATARALSAAGYTVIAVARRSERIERLADEIGATAVTCDITAPDDVARLAEVVGDRLDLLVNNAGGAKGMSAVTEADLADWRWMYETNVLGTVAVTQALAPALIASGGGTIINVGSTAGRITYEGGGGYTAAKHALAAVTETLRLELNGQPVRITEIAPGMVKTEEFSLTRFGGDQERADAVYTGVDEPLEAQDIADAICWVATRPAHVDIDLMVIKPVAQAAQWKVHRRPT</sequence>
<name>A0ABY5KDS1_9ACTN</name>
<evidence type="ECO:0000256" key="2">
    <source>
        <dbReference type="ARBA" id="ARBA00023002"/>
    </source>
</evidence>
<keyword evidence="2" id="KW-0560">Oxidoreductase</keyword>
<evidence type="ECO:0000313" key="5">
    <source>
        <dbReference type="Proteomes" id="UP001315860"/>
    </source>
</evidence>
<dbReference type="PANTHER" id="PTHR42901:SF1">
    <property type="entry name" value="ALCOHOL DEHYDROGENASE"/>
    <property type="match status" value="1"/>
</dbReference>
<dbReference type="PRINTS" id="PR00081">
    <property type="entry name" value="GDHRDH"/>
</dbReference>
<dbReference type="Pfam" id="PF00106">
    <property type="entry name" value="adh_short"/>
    <property type="match status" value="1"/>
</dbReference>
<evidence type="ECO:0000256" key="3">
    <source>
        <dbReference type="RuleBase" id="RU000363"/>
    </source>
</evidence>
<evidence type="ECO:0000256" key="1">
    <source>
        <dbReference type="ARBA" id="ARBA00006484"/>
    </source>
</evidence>
<comment type="similarity">
    <text evidence="1 3">Belongs to the short-chain dehydrogenases/reductases (SDR) family.</text>
</comment>
<dbReference type="PROSITE" id="PS00061">
    <property type="entry name" value="ADH_SHORT"/>
    <property type="match status" value="1"/>
</dbReference>
<reference evidence="4 5" key="1">
    <citation type="submission" date="2022-07" db="EMBL/GenBank/DDBJ databases">
        <title>Novel species in genus Aeromicrobium.</title>
        <authorList>
            <person name="Ye L."/>
        </authorList>
    </citation>
    <scope>NUCLEOTIDE SEQUENCE [LARGE SCALE GENOMIC DNA]</scope>
    <source>
        <strain evidence="5">zg-Y50</strain>
    </source>
</reference>
<dbReference type="InterPro" id="IPR036291">
    <property type="entry name" value="NAD(P)-bd_dom_sf"/>
</dbReference>
<proteinExistence type="inferred from homology"/>
<dbReference type="InterPro" id="IPR002347">
    <property type="entry name" value="SDR_fam"/>
</dbReference>
<dbReference type="PANTHER" id="PTHR42901">
    <property type="entry name" value="ALCOHOL DEHYDROGENASE"/>
    <property type="match status" value="1"/>
</dbReference>
<keyword evidence="5" id="KW-1185">Reference proteome</keyword>
<gene>
    <name evidence="4" type="ORF">NP095_13310</name>
</gene>
<dbReference type="Proteomes" id="UP001315860">
    <property type="component" value="Chromosome"/>
</dbReference>
<accession>A0ABY5KDS1</accession>
<organism evidence="4 5">
    <name type="scientific">Aeromicrobium duanguangcaii</name>
    <dbReference type="NCBI Taxonomy" id="2968086"/>
    <lineage>
        <taxon>Bacteria</taxon>
        <taxon>Bacillati</taxon>
        <taxon>Actinomycetota</taxon>
        <taxon>Actinomycetes</taxon>
        <taxon>Propionibacteriales</taxon>
        <taxon>Nocardioidaceae</taxon>
        <taxon>Aeromicrobium</taxon>
    </lineage>
</organism>
<dbReference type="SUPFAM" id="SSF51735">
    <property type="entry name" value="NAD(P)-binding Rossmann-fold domains"/>
    <property type="match status" value="1"/>
</dbReference>
<evidence type="ECO:0000313" key="4">
    <source>
        <dbReference type="EMBL" id="UUI68173.1"/>
    </source>
</evidence>
<protein>
    <submittedName>
        <fullName evidence="4">SDR family NAD(P)-dependent oxidoreductase</fullName>
    </submittedName>
</protein>
<dbReference type="EMBL" id="CP101990">
    <property type="protein sequence ID" value="UUI68173.1"/>
    <property type="molecule type" value="Genomic_DNA"/>
</dbReference>
<dbReference type="PRINTS" id="PR00080">
    <property type="entry name" value="SDRFAMILY"/>
</dbReference>
<dbReference type="InterPro" id="IPR020904">
    <property type="entry name" value="Sc_DH/Rdtase_CS"/>
</dbReference>
<dbReference type="RefSeq" id="WP_232419208.1">
    <property type="nucleotide sequence ID" value="NZ_CP101990.1"/>
</dbReference>
<dbReference type="Gene3D" id="3.40.50.720">
    <property type="entry name" value="NAD(P)-binding Rossmann-like Domain"/>
    <property type="match status" value="1"/>
</dbReference>